<dbReference type="KEGG" id="apol:K9D25_18570"/>
<dbReference type="RefSeq" id="WP_244377201.1">
    <property type="nucleotide sequence ID" value="NZ_CP083239.1"/>
</dbReference>
<dbReference type="EMBL" id="CP083239">
    <property type="protein sequence ID" value="UOK70700.1"/>
    <property type="molecule type" value="Genomic_DNA"/>
</dbReference>
<feature type="transmembrane region" description="Helical" evidence="1">
    <location>
        <begin position="5"/>
        <end position="27"/>
    </location>
</feature>
<keyword evidence="1" id="KW-1133">Transmembrane helix</keyword>
<organism evidence="2 3">
    <name type="scientific">Ancylobacter polymorphus</name>
    <dbReference type="NCBI Taxonomy" id="223390"/>
    <lineage>
        <taxon>Bacteria</taxon>
        <taxon>Pseudomonadati</taxon>
        <taxon>Pseudomonadota</taxon>
        <taxon>Alphaproteobacteria</taxon>
        <taxon>Hyphomicrobiales</taxon>
        <taxon>Xanthobacteraceae</taxon>
        <taxon>Ancylobacter</taxon>
    </lineage>
</organism>
<proteinExistence type="predicted"/>
<name>A0A9E7D542_9HYPH</name>
<reference evidence="2" key="1">
    <citation type="submission" date="2021-09" db="EMBL/GenBank/DDBJ databases">
        <title>Network and meta-omics reveal the key degrader and cooperation patterns in an efficient 1,4-dioxane-degrading microbial community.</title>
        <authorList>
            <person name="Dai C."/>
        </authorList>
    </citation>
    <scope>NUCLEOTIDE SEQUENCE</scope>
    <source>
        <strain evidence="2">ZM13</strain>
    </source>
</reference>
<evidence type="ECO:0008006" key="4">
    <source>
        <dbReference type="Google" id="ProtNLM"/>
    </source>
</evidence>
<protein>
    <recommendedName>
        <fullName evidence="4">DUF945 domain-containing protein</fullName>
    </recommendedName>
</protein>
<evidence type="ECO:0000313" key="2">
    <source>
        <dbReference type="EMBL" id="UOK70700.1"/>
    </source>
</evidence>
<keyword evidence="1" id="KW-0472">Membrane</keyword>
<gene>
    <name evidence="2" type="ORF">K9D25_18570</name>
</gene>
<keyword evidence="1" id="KW-0812">Transmembrane</keyword>
<evidence type="ECO:0000256" key="1">
    <source>
        <dbReference type="SAM" id="Phobius"/>
    </source>
</evidence>
<sequence>MRKPFIIALVALLILGIGGYFGIGLYVNHVARSEVDSALGTLRAGGATASVEDVRYDLFAGRFEMRGLSLAGPGQGALKIGTLVASGVERRGNERVFARDVALTDVALSPPLGLGGIDTSEYRAPRAAITGLEFPMRAPVDGTPPQIALSFLRQVTAERVDIPVSTNTGSSGTGDTRIVSEETNGAIRLDALAKGRFARVTAEPSRFTLSGPTGSSGKGSVGRVEITGFDVAAVLILLDSELREASDAFITVHDSIAMADYELTLDGGVSQRIKNMTMKEVAIRPSAIPVEEILAMRGQLEKLAAAGREAPPEEAAELFRLIASIYDEGIRIGGMSLDTLDATAPGGIAFSLGAFTLGAVEGGRIDSLTLDKLAGTGPAGESFKMGRFALGGLRAGTLMTLLADTAEHPAQVGRWPAPFFNTLESLSIDKLEAPTEQGSPLDIDRFALTWTAEPDALPTRISATLRMSGPTALVNSGKSAFALVPGQLNRASIAVDFGAAWNEAANTVVVEPAYVEISDAFSLNLRLSLSGVDDSVFSTEPDEALAGAGEVNLDALDLTLTDAGLYDQKLEEAAKEQGLKPEEIRQLFAGFADLLLGQAVADRPELGPAVDAFIRFVQKPMGTLSLRVTPRNPPLPMLLIVEALNSEDPLSLVDELNVTTPAAP</sequence>
<dbReference type="Proteomes" id="UP000831684">
    <property type="component" value="Chromosome"/>
</dbReference>
<evidence type="ECO:0000313" key="3">
    <source>
        <dbReference type="Proteomes" id="UP000831684"/>
    </source>
</evidence>
<accession>A0A9E7D542</accession>
<dbReference type="AlphaFoldDB" id="A0A9E7D542"/>